<dbReference type="RefSeq" id="WP_131015843.1">
    <property type="nucleotide sequence ID" value="NZ_SIRE01000017.1"/>
</dbReference>
<keyword evidence="3" id="KW-1185">Reference proteome</keyword>
<reference evidence="2 3" key="1">
    <citation type="submission" date="2019-02" db="EMBL/GenBank/DDBJ databases">
        <title>Paenibacillus sp. nov., isolated from surface-sterilized tissue of Thalictrum simplex L.</title>
        <authorList>
            <person name="Tuo L."/>
        </authorList>
    </citation>
    <scope>NUCLEOTIDE SEQUENCE [LARGE SCALE GENOMIC DNA]</scope>
    <source>
        <strain evidence="2 3">N2SHLJ1</strain>
    </source>
</reference>
<feature type="domain" description="PPM-type phosphatase" evidence="1">
    <location>
        <begin position="15"/>
        <end position="256"/>
    </location>
</feature>
<evidence type="ECO:0000313" key="2">
    <source>
        <dbReference type="EMBL" id="TBL75355.1"/>
    </source>
</evidence>
<sequence length="286" mass="31981">MKIDYITVQGTTEWNEDALVVNEGQRLFGVLDGATSLKPYRGAGGETGGYLATRIIQQYMESLSPEELDAAGLKQIVVQANTRLRDKMIEAGIDVTDKASLWTSGLALVRIGETTIEYAQVGDCMIAAEYEDGSIRTVTRDQVAHIDHHSKKVWENAIRSGVDSRERLWELVKPVILQNKSKMNTSEGYSVISGEPEAADWIEYGAINRMRMKALLLVSDGLFMPKESGAGMYPSMEELFMHVKEKTLAGYAEWLVDLEHADKDCLRYPRFKISDDKTGIYIQFGV</sequence>
<dbReference type="AlphaFoldDB" id="A0A4Q9DQ15"/>
<dbReference type="EMBL" id="SIRE01000017">
    <property type="protein sequence ID" value="TBL75355.1"/>
    <property type="molecule type" value="Genomic_DNA"/>
</dbReference>
<protein>
    <recommendedName>
        <fullName evidence="1">PPM-type phosphatase domain-containing protein</fullName>
    </recommendedName>
</protein>
<accession>A0A4Q9DQ15</accession>
<dbReference type="Pfam" id="PF13672">
    <property type="entry name" value="PP2C_2"/>
    <property type="match status" value="1"/>
</dbReference>
<gene>
    <name evidence="2" type="ORF">EYB31_23395</name>
</gene>
<organism evidence="2 3">
    <name type="scientific">Paenibacillus thalictri</name>
    <dbReference type="NCBI Taxonomy" id="2527873"/>
    <lineage>
        <taxon>Bacteria</taxon>
        <taxon>Bacillati</taxon>
        <taxon>Bacillota</taxon>
        <taxon>Bacilli</taxon>
        <taxon>Bacillales</taxon>
        <taxon>Paenibacillaceae</taxon>
        <taxon>Paenibacillus</taxon>
    </lineage>
</organism>
<dbReference type="Proteomes" id="UP000293142">
    <property type="component" value="Unassembled WGS sequence"/>
</dbReference>
<evidence type="ECO:0000313" key="3">
    <source>
        <dbReference type="Proteomes" id="UP000293142"/>
    </source>
</evidence>
<name>A0A4Q9DQ15_9BACL</name>
<evidence type="ECO:0000259" key="1">
    <source>
        <dbReference type="Pfam" id="PF13672"/>
    </source>
</evidence>
<dbReference type="SUPFAM" id="SSF81606">
    <property type="entry name" value="PP2C-like"/>
    <property type="match status" value="1"/>
</dbReference>
<dbReference type="InterPro" id="IPR036457">
    <property type="entry name" value="PPM-type-like_dom_sf"/>
</dbReference>
<proteinExistence type="predicted"/>
<dbReference type="Gene3D" id="3.60.40.10">
    <property type="entry name" value="PPM-type phosphatase domain"/>
    <property type="match status" value="1"/>
</dbReference>
<comment type="caution">
    <text evidence="2">The sequence shown here is derived from an EMBL/GenBank/DDBJ whole genome shotgun (WGS) entry which is preliminary data.</text>
</comment>
<dbReference type="OrthoDB" id="1755431at2"/>
<dbReference type="InterPro" id="IPR001932">
    <property type="entry name" value="PPM-type_phosphatase-like_dom"/>
</dbReference>